<dbReference type="GO" id="GO:0008324">
    <property type="term" value="F:monoatomic cation transmembrane transporter activity"/>
    <property type="evidence" value="ECO:0007669"/>
    <property type="project" value="InterPro"/>
</dbReference>
<organism evidence="3 4">
    <name type="scientific">Corynebacterium appendicis CIP 107643</name>
    <dbReference type="NCBI Taxonomy" id="1161099"/>
    <lineage>
        <taxon>Bacteria</taxon>
        <taxon>Bacillati</taxon>
        <taxon>Actinomycetota</taxon>
        <taxon>Actinomycetes</taxon>
        <taxon>Mycobacteriales</taxon>
        <taxon>Corynebacteriaceae</taxon>
        <taxon>Corynebacterium</taxon>
    </lineage>
</organism>
<keyword evidence="2" id="KW-0812">Transmembrane</keyword>
<evidence type="ECO:0000256" key="1">
    <source>
        <dbReference type="SAM" id="MobiDB-lite"/>
    </source>
</evidence>
<keyword evidence="4" id="KW-1185">Reference proteome</keyword>
<reference evidence="4" key="1">
    <citation type="submission" date="2017-01" db="EMBL/GenBank/DDBJ databases">
        <authorList>
            <person name="Varghese N."/>
            <person name="Submissions S."/>
        </authorList>
    </citation>
    <scope>NUCLEOTIDE SEQUENCE [LARGE SCALE GENOMIC DNA]</scope>
    <source>
        <strain evidence="4">DSM 44531</strain>
    </source>
</reference>
<protein>
    <submittedName>
        <fullName evidence="3">Na+/H+ ion antiporter subunit</fullName>
    </submittedName>
</protein>
<sequence length="169" mass="19342">MRTILHGIRYFFWIVKEIIVVGFSTAFAALRPNSGIDPIIVYYPLRIDGDWELFWFSTSVTATPSTLSFGFRDNIPGKPQVMLVQAAFGSNPEDIVAGLADMEEHVAPRVKDQPIDPAQVLWEPYRDFRSRLNPDAADPIDAADRARRERRARARARKRRAERATKERN</sequence>
<dbReference type="STRING" id="1161099.SAMN05444817_101155"/>
<evidence type="ECO:0000313" key="3">
    <source>
        <dbReference type="EMBL" id="SIS38804.1"/>
    </source>
</evidence>
<dbReference type="RefSeq" id="WP_076598145.1">
    <property type="nucleotide sequence ID" value="NZ_CP046976.1"/>
</dbReference>
<proteinExistence type="predicted"/>
<name>A0A1N7IP01_9CORY</name>
<accession>A0A1N7IP01</accession>
<feature type="transmembrane region" description="Helical" evidence="2">
    <location>
        <begin position="12"/>
        <end position="30"/>
    </location>
</feature>
<dbReference type="GO" id="GO:0016020">
    <property type="term" value="C:membrane"/>
    <property type="evidence" value="ECO:0007669"/>
    <property type="project" value="InterPro"/>
</dbReference>
<dbReference type="NCBIfam" id="NF009297">
    <property type="entry name" value="PRK12654.1"/>
    <property type="match status" value="1"/>
</dbReference>
<dbReference type="Proteomes" id="UP000186292">
    <property type="component" value="Unassembled WGS sequence"/>
</dbReference>
<gene>
    <name evidence="3" type="ORF">SAMN05444817_101155</name>
</gene>
<dbReference type="OrthoDB" id="4410626at2"/>
<evidence type="ECO:0000256" key="2">
    <source>
        <dbReference type="SAM" id="Phobius"/>
    </source>
</evidence>
<dbReference type="InterPro" id="IPR002758">
    <property type="entry name" value="Cation_antiport_E"/>
</dbReference>
<feature type="compositionally biased region" description="Basic residues" evidence="1">
    <location>
        <begin position="148"/>
        <end position="161"/>
    </location>
</feature>
<dbReference type="AlphaFoldDB" id="A0A1N7IP01"/>
<dbReference type="Pfam" id="PF01899">
    <property type="entry name" value="MNHE"/>
    <property type="match status" value="1"/>
</dbReference>
<keyword evidence="2" id="KW-1133">Transmembrane helix</keyword>
<evidence type="ECO:0000313" key="4">
    <source>
        <dbReference type="Proteomes" id="UP000186292"/>
    </source>
</evidence>
<dbReference type="EMBL" id="FTOF01000001">
    <property type="protein sequence ID" value="SIS38804.1"/>
    <property type="molecule type" value="Genomic_DNA"/>
</dbReference>
<feature type="region of interest" description="Disordered" evidence="1">
    <location>
        <begin position="130"/>
        <end position="169"/>
    </location>
</feature>
<keyword evidence="2" id="KW-0472">Membrane</keyword>